<dbReference type="InterPro" id="IPR016181">
    <property type="entry name" value="Acyl_CoA_acyltransferase"/>
</dbReference>
<reference evidence="3" key="1">
    <citation type="journal article" date="2019" name="Int. J. Syst. Evol. Microbiol.">
        <title>The Global Catalogue of Microorganisms (GCM) 10K type strain sequencing project: providing services to taxonomists for standard genome sequencing and annotation.</title>
        <authorList>
            <consortium name="The Broad Institute Genomics Platform"/>
            <consortium name="The Broad Institute Genome Sequencing Center for Infectious Disease"/>
            <person name="Wu L."/>
            <person name="Ma J."/>
        </authorList>
    </citation>
    <scope>NUCLEOTIDE SEQUENCE [LARGE SCALE GENOMIC DNA]</scope>
    <source>
        <strain evidence="3">CCM 7224</strain>
    </source>
</reference>
<organism evidence="2 3">
    <name type="scientific">Streptomyces mauvecolor</name>
    <dbReference type="NCBI Taxonomy" id="58345"/>
    <lineage>
        <taxon>Bacteria</taxon>
        <taxon>Bacillati</taxon>
        <taxon>Actinomycetota</taxon>
        <taxon>Actinomycetes</taxon>
        <taxon>Kitasatosporales</taxon>
        <taxon>Streptomycetaceae</taxon>
        <taxon>Streptomyces</taxon>
    </lineage>
</organism>
<evidence type="ECO:0000313" key="3">
    <source>
        <dbReference type="Proteomes" id="UP001595834"/>
    </source>
</evidence>
<dbReference type="InterPro" id="IPR038740">
    <property type="entry name" value="BioF2-like_GNAT_dom"/>
</dbReference>
<dbReference type="Proteomes" id="UP001595834">
    <property type="component" value="Unassembled WGS sequence"/>
</dbReference>
<dbReference type="RefSeq" id="WP_381225916.1">
    <property type="nucleotide sequence ID" value="NZ_BAAASQ010000015.1"/>
</dbReference>
<dbReference type="SUPFAM" id="SSF55729">
    <property type="entry name" value="Acyl-CoA N-acyltransferases (Nat)"/>
    <property type="match status" value="1"/>
</dbReference>
<protein>
    <submittedName>
        <fullName evidence="2">GNAT family N-acetyltransferase</fullName>
    </submittedName>
</protein>
<gene>
    <name evidence="2" type="ORF">ACFPFX_05345</name>
</gene>
<feature type="domain" description="BioF2-like acetyltransferase" evidence="1">
    <location>
        <begin position="154"/>
        <end position="294"/>
    </location>
</feature>
<evidence type="ECO:0000313" key="2">
    <source>
        <dbReference type="EMBL" id="MFC4955723.1"/>
    </source>
</evidence>
<proteinExistence type="predicted"/>
<sequence>MRVARPGDLNAGELEVWRELRAKSQAPENPFMEPEFTLAVGRVRSSARVAVVYEGGEPAAFFPYEKGKVGQGRAIGFGVSDCQGAIVRPQLALERDELMRACGLSSWEFDNLEAGQSLFVPDAAAEYASFVIDVGDGYASYETILRQQSPKFFKTTAAKERRLGRQAGEVRFVFDERDPAALARLMEWKSAQYRRTGRRDRFAQDWINTLVQQLAHTRAPGCSGVLSVLYAGERPVAAHFGLRSRTVLACWFPAYDPEFAKFSPGLVLHLRMAEAAAAEGIGMLDLGRGAAEYKDALKTGEIPVYEGASTRPGAGAVLHWIGREPSRRAHGFVRNRPRLAEFAQRSLKRAGRLRGAGK</sequence>
<name>A0ABV9UH13_9ACTN</name>
<accession>A0ABV9UH13</accession>
<dbReference type="EMBL" id="JBHSIZ010000006">
    <property type="protein sequence ID" value="MFC4955723.1"/>
    <property type="molecule type" value="Genomic_DNA"/>
</dbReference>
<evidence type="ECO:0000259" key="1">
    <source>
        <dbReference type="Pfam" id="PF13480"/>
    </source>
</evidence>
<dbReference type="Pfam" id="PF13480">
    <property type="entry name" value="Acetyltransf_6"/>
    <property type="match status" value="1"/>
</dbReference>
<dbReference type="Gene3D" id="3.40.630.30">
    <property type="match status" value="1"/>
</dbReference>
<comment type="caution">
    <text evidence="2">The sequence shown here is derived from an EMBL/GenBank/DDBJ whole genome shotgun (WGS) entry which is preliminary data.</text>
</comment>
<keyword evidence="3" id="KW-1185">Reference proteome</keyword>